<sequence>MPERQGRRFCRPGAPTRPGVSVRRVKSERAGQSGSGEAWKREMALAPARGRGAGELLRRVAVRTAAPGTRTGTHQEAAPISSAKLQKPPGGIECTWQRSLFGSEAQWTRREKQRPTECSLRSIRGRLQLLERELSQLQQEHCDTADTGTLGHIRVKVQEYQETALLEIRHMGKYAVARTYGEGDRPGKVLANLIHPSRSANLINKMTATDGSTLNDPEDIAARIMNTTKHFTPQRETLNL</sequence>
<evidence type="ECO:0000313" key="3">
    <source>
        <dbReference type="Proteomes" id="UP001066276"/>
    </source>
</evidence>
<keyword evidence="3" id="KW-1185">Reference proteome</keyword>
<comment type="caution">
    <text evidence="2">The sequence shown here is derived from an EMBL/GenBank/DDBJ whole genome shotgun (WGS) entry which is preliminary data.</text>
</comment>
<name>A0AAV7MWZ2_PLEWA</name>
<evidence type="ECO:0000313" key="2">
    <source>
        <dbReference type="EMBL" id="KAJ1107589.1"/>
    </source>
</evidence>
<evidence type="ECO:0000256" key="1">
    <source>
        <dbReference type="SAM" id="MobiDB-lite"/>
    </source>
</evidence>
<accession>A0AAV7MWZ2</accession>
<protein>
    <submittedName>
        <fullName evidence="2">Uncharacterized protein</fullName>
    </submittedName>
</protein>
<organism evidence="2 3">
    <name type="scientific">Pleurodeles waltl</name>
    <name type="common">Iberian ribbed newt</name>
    <dbReference type="NCBI Taxonomy" id="8319"/>
    <lineage>
        <taxon>Eukaryota</taxon>
        <taxon>Metazoa</taxon>
        <taxon>Chordata</taxon>
        <taxon>Craniata</taxon>
        <taxon>Vertebrata</taxon>
        <taxon>Euteleostomi</taxon>
        <taxon>Amphibia</taxon>
        <taxon>Batrachia</taxon>
        <taxon>Caudata</taxon>
        <taxon>Salamandroidea</taxon>
        <taxon>Salamandridae</taxon>
        <taxon>Pleurodelinae</taxon>
        <taxon>Pleurodeles</taxon>
    </lineage>
</organism>
<gene>
    <name evidence="2" type="ORF">NDU88_004979</name>
</gene>
<dbReference type="Proteomes" id="UP001066276">
    <property type="component" value="Chromosome 9"/>
</dbReference>
<dbReference type="AlphaFoldDB" id="A0AAV7MWZ2"/>
<reference evidence="2" key="1">
    <citation type="journal article" date="2022" name="bioRxiv">
        <title>Sequencing and chromosome-scale assembly of the giantPleurodeles waltlgenome.</title>
        <authorList>
            <person name="Brown T."/>
            <person name="Elewa A."/>
            <person name="Iarovenko S."/>
            <person name="Subramanian E."/>
            <person name="Araus A.J."/>
            <person name="Petzold A."/>
            <person name="Susuki M."/>
            <person name="Suzuki K.-i.T."/>
            <person name="Hayashi T."/>
            <person name="Toyoda A."/>
            <person name="Oliveira C."/>
            <person name="Osipova E."/>
            <person name="Leigh N.D."/>
            <person name="Simon A."/>
            <person name="Yun M.H."/>
        </authorList>
    </citation>
    <scope>NUCLEOTIDE SEQUENCE</scope>
    <source>
        <strain evidence="2">20211129_DDA</strain>
        <tissue evidence="2">Liver</tissue>
    </source>
</reference>
<feature type="region of interest" description="Disordered" evidence="1">
    <location>
        <begin position="1"/>
        <end position="40"/>
    </location>
</feature>
<feature type="region of interest" description="Disordered" evidence="1">
    <location>
        <begin position="65"/>
        <end position="86"/>
    </location>
</feature>
<proteinExistence type="predicted"/>
<dbReference type="EMBL" id="JANPWB010000013">
    <property type="protein sequence ID" value="KAJ1107589.1"/>
    <property type="molecule type" value="Genomic_DNA"/>
</dbReference>